<evidence type="ECO:0000256" key="3">
    <source>
        <dbReference type="ARBA" id="ARBA00022825"/>
    </source>
</evidence>
<feature type="domain" description="Peptidase S1" evidence="5">
    <location>
        <begin position="68"/>
        <end position="310"/>
    </location>
</feature>
<sequence length="312" mass="34168">MKENILGILVTTTKKTKPTKKVTTTTQAATSTTELNDEITTENYEDEPIDYNDKNLCGVRPLSKTGRIVGGKNSKFGAWPWQVLVRESTWLGLFTKNKCGGVLITNRFVTTAAHCQPGFLASLVAVFGENDISGDNEPRKPVSRNVRKVIVHRQYDAATFENDLALLELESPIKFDAHIVPICMPPDESDFTGRVATVTGWGRLKYGGGVPAILQEVQVPVIENSACQDMFQTAGHSKKILNSFICAGYANGQKDSCEGDSGGPLVLQRDDGKWQLVGTVSHGIKCAAPFLPGVYMRTTYYKPWLKSITGVH</sequence>
<evidence type="ECO:0000256" key="1">
    <source>
        <dbReference type="ARBA" id="ARBA00022670"/>
    </source>
</evidence>
<evidence type="ECO:0000313" key="7">
    <source>
        <dbReference type="Proteomes" id="UP000494106"/>
    </source>
</evidence>
<keyword evidence="7" id="KW-1185">Reference proteome</keyword>
<dbReference type="InterPro" id="IPR033116">
    <property type="entry name" value="TRYPSIN_SER"/>
</dbReference>
<comment type="caution">
    <text evidence="6">The sequence shown here is derived from an EMBL/GenBank/DDBJ whole genome shotgun (WGS) entry which is preliminary data.</text>
</comment>
<dbReference type="PANTHER" id="PTHR24253:SF145">
    <property type="entry name" value="SERINE PROTEASE FILZIG"/>
    <property type="match status" value="1"/>
</dbReference>
<evidence type="ECO:0000256" key="2">
    <source>
        <dbReference type="ARBA" id="ARBA00022801"/>
    </source>
</evidence>
<dbReference type="InterPro" id="IPR009003">
    <property type="entry name" value="Peptidase_S1_PA"/>
</dbReference>
<dbReference type="CDD" id="cd00190">
    <property type="entry name" value="Tryp_SPc"/>
    <property type="match status" value="1"/>
</dbReference>
<keyword evidence="1" id="KW-0645">Protease</keyword>
<keyword evidence="2" id="KW-0378">Hydrolase</keyword>
<dbReference type="InterPro" id="IPR043504">
    <property type="entry name" value="Peptidase_S1_PA_chymotrypsin"/>
</dbReference>
<name>A0A8S1A6A9_ARCPL</name>
<dbReference type="SMART" id="SM00020">
    <property type="entry name" value="Tryp_SPc"/>
    <property type="match status" value="1"/>
</dbReference>
<dbReference type="EMBL" id="CADEBC010000511">
    <property type="protein sequence ID" value="CAB3241718.1"/>
    <property type="molecule type" value="Genomic_DNA"/>
</dbReference>
<dbReference type="Proteomes" id="UP000494106">
    <property type="component" value="Unassembled WGS sequence"/>
</dbReference>
<organism evidence="6 7">
    <name type="scientific">Arctia plantaginis</name>
    <name type="common">Wood tiger moth</name>
    <name type="synonym">Phalaena plantaginis</name>
    <dbReference type="NCBI Taxonomy" id="874455"/>
    <lineage>
        <taxon>Eukaryota</taxon>
        <taxon>Metazoa</taxon>
        <taxon>Ecdysozoa</taxon>
        <taxon>Arthropoda</taxon>
        <taxon>Hexapoda</taxon>
        <taxon>Insecta</taxon>
        <taxon>Pterygota</taxon>
        <taxon>Neoptera</taxon>
        <taxon>Endopterygota</taxon>
        <taxon>Lepidoptera</taxon>
        <taxon>Glossata</taxon>
        <taxon>Ditrysia</taxon>
        <taxon>Noctuoidea</taxon>
        <taxon>Erebidae</taxon>
        <taxon>Arctiinae</taxon>
        <taxon>Arctia</taxon>
    </lineage>
</organism>
<dbReference type="GO" id="GO:0004252">
    <property type="term" value="F:serine-type endopeptidase activity"/>
    <property type="evidence" value="ECO:0007669"/>
    <property type="project" value="InterPro"/>
</dbReference>
<dbReference type="PRINTS" id="PR00722">
    <property type="entry name" value="CHYMOTRYPSIN"/>
</dbReference>
<evidence type="ECO:0000256" key="4">
    <source>
        <dbReference type="ARBA" id="ARBA00023157"/>
    </source>
</evidence>
<dbReference type="PROSITE" id="PS00135">
    <property type="entry name" value="TRYPSIN_SER"/>
    <property type="match status" value="1"/>
</dbReference>
<dbReference type="Pfam" id="PF00089">
    <property type="entry name" value="Trypsin"/>
    <property type="match status" value="1"/>
</dbReference>
<protein>
    <recommendedName>
        <fullName evidence="5">Peptidase S1 domain-containing protein</fullName>
    </recommendedName>
</protein>
<dbReference type="InterPro" id="IPR001314">
    <property type="entry name" value="Peptidase_S1A"/>
</dbReference>
<dbReference type="InterPro" id="IPR001254">
    <property type="entry name" value="Trypsin_dom"/>
</dbReference>
<reference evidence="6 7" key="1">
    <citation type="submission" date="2020-04" db="EMBL/GenBank/DDBJ databases">
        <authorList>
            <person name="Wallbank WR R."/>
            <person name="Pardo Diaz C."/>
            <person name="Kozak K."/>
            <person name="Martin S."/>
            <person name="Jiggins C."/>
            <person name="Moest M."/>
            <person name="Warren A I."/>
            <person name="Byers J.R.P. K."/>
            <person name="Montejo-Kovacevich G."/>
            <person name="Yen C E."/>
        </authorList>
    </citation>
    <scope>NUCLEOTIDE SEQUENCE [LARGE SCALE GENOMIC DNA]</scope>
</reference>
<keyword evidence="3" id="KW-0720">Serine protease</keyword>
<gene>
    <name evidence="6" type="ORF">APLA_LOCUS8813</name>
</gene>
<proteinExistence type="predicted"/>
<dbReference type="AlphaFoldDB" id="A0A8S1A6A9"/>
<evidence type="ECO:0000313" key="6">
    <source>
        <dbReference type="EMBL" id="CAB3241718.1"/>
    </source>
</evidence>
<dbReference type="FunFam" id="2.40.10.10:FF:000006">
    <property type="entry name" value="Serine proteinase stubble"/>
    <property type="match status" value="1"/>
</dbReference>
<keyword evidence="4" id="KW-1015">Disulfide bond</keyword>
<dbReference type="PANTHER" id="PTHR24253">
    <property type="entry name" value="TRANSMEMBRANE PROTEASE SERINE"/>
    <property type="match status" value="1"/>
</dbReference>
<dbReference type="SUPFAM" id="SSF50494">
    <property type="entry name" value="Trypsin-like serine proteases"/>
    <property type="match status" value="1"/>
</dbReference>
<evidence type="ECO:0000259" key="5">
    <source>
        <dbReference type="PROSITE" id="PS50240"/>
    </source>
</evidence>
<dbReference type="OrthoDB" id="93664at2759"/>
<dbReference type="GO" id="GO:0006508">
    <property type="term" value="P:proteolysis"/>
    <property type="evidence" value="ECO:0007669"/>
    <property type="project" value="UniProtKB-KW"/>
</dbReference>
<dbReference type="Gene3D" id="2.40.10.10">
    <property type="entry name" value="Trypsin-like serine proteases"/>
    <property type="match status" value="1"/>
</dbReference>
<dbReference type="PROSITE" id="PS50240">
    <property type="entry name" value="TRYPSIN_DOM"/>
    <property type="match status" value="1"/>
</dbReference>
<accession>A0A8S1A6A9</accession>